<gene>
    <name evidence="9" type="primary">rnc</name>
    <name evidence="13" type="ORF">SAMN05421819_3955</name>
</gene>
<dbReference type="InterPro" id="IPR014720">
    <property type="entry name" value="dsRBD_dom"/>
</dbReference>
<comment type="similarity">
    <text evidence="2">Belongs to the ribonuclease III family.</text>
</comment>
<name>A0A1H6BSQ3_9BACT</name>
<evidence type="ECO:0000256" key="6">
    <source>
        <dbReference type="ARBA" id="ARBA00022759"/>
    </source>
</evidence>
<reference evidence="13 14" key="1">
    <citation type="submission" date="2016-10" db="EMBL/GenBank/DDBJ databases">
        <authorList>
            <person name="de Groot N.N."/>
        </authorList>
    </citation>
    <scope>NUCLEOTIDE SEQUENCE [LARGE SCALE GENOMIC DNA]</scope>
    <source>
        <strain evidence="13 14">DSM 22489</strain>
    </source>
</reference>
<keyword evidence="4 9" id="KW-0507">mRNA processing</keyword>
<evidence type="ECO:0000256" key="10">
    <source>
        <dbReference type="SAM" id="MobiDB-lite"/>
    </source>
</evidence>
<evidence type="ECO:0000256" key="2">
    <source>
        <dbReference type="ARBA" id="ARBA00010183"/>
    </source>
</evidence>
<dbReference type="GO" id="GO:0003725">
    <property type="term" value="F:double-stranded RNA binding"/>
    <property type="evidence" value="ECO:0007669"/>
    <property type="project" value="TreeGrafter"/>
</dbReference>
<protein>
    <recommendedName>
        <fullName evidence="9">Ribonuclease 3</fullName>
        <ecNumber evidence="9">3.1.26.3</ecNumber>
    </recommendedName>
    <alternativeName>
        <fullName evidence="9">Ribonuclease III</fullName>
        <shortName evidence="9">RNase III</shortName>
    </alternativeName>
</protein>
<evidence type="ECO:0000313" key="14">
    <source>
        <dbReference type="Proteomes" id="UP000236728"/>
    </source>
</evidence>
<dbReference type="Pfam" id="PF00035">
    <property type="entry name" value="dsrm"/>
    <property type="match status" value="1"/>
</dbReference>
<dbReference type="AlphaFoldDB" id="A0A1H6BSQ3"/>
<dbReference type="GO" id="GO:0010468">
    <property type="term" value="P:regulation of gene expression"/>
    <property type="evidence" value="ECO:0007669"/>
    <property type="project" value="TreeGrafter"/>
</dbReference>
<dbReference type="SUPFAM" id="SSF54768">
    <property type="entry name" value="dsRNA-binding domain-like"/>
    <property type="match status" value="1"/>
</dbReference>
<evidence type="ECO:0000256" key="7">
    <source>
        <dbReference type="ARBA" id="ARBA00022801"/>
    </source>
</evidence>
<dbReference type="PROSITE" id="PS50142">
    <property type="entry name" value="RNASE_3_2"/>
    <property type="match status" value="1"/>
</dbReference>
<feature type="region of interest" description="Disordered" evidence="10">
    <location>
        <begin position="1"/>
        <end position="23"/>
    </location>
</feature>
<accession>A0A1H6BSQ3</accession>
<evidence type="ECO:0000259" key="12">
    <source>
        <dbReference type="PROSITE" id="PS50142"/>
    </source>
</evidence>
<feature type="binding site" evidence="9">
    <location>
        <position position="158"/>
    </location>
    <ligand>
        <name>Mg(2+)</name>
        <dbReference type="ChEBI" id="CHEBI:18420"/>
    </ligand>
</feature>
<dbReference type="SMART" id="SM00358">
    <property type="entry name" value="DSRM"/>
    <property type="match status" value="1"/>
</dbReference>
<evidence type="ECO:0000259" key="11">
    <source>
        <dbReference type="PROSITE" id="PS50137"/>
    </source>
</evidence>
<dbReference type="GO" id="GO:0004525">
    <property type="term" value="F:ribonuclease III activity"/>
    <property type="evidence" value="ECO:0007669"/>
    <property type="project" value="UniProtKB-UniRule"/>
</dbReference>
<keyword evidence="9" id="KW-0819">tRNA processing</keyword>
<evidence type="ECO:0000313" key="13">
    <source>
        <dbReference type="EMBL" id="SEG63216.1"/>
    </source>
</evidence>
<feature type="domain" description="DRBM" evidence="11">
    <location>
        <begin position="215"/>
        <end position="288"/>
    </location>
</feature>
<dbReference type="InterPro" id="IPR036389">
    <property type="entry name" value="RNase_III_sf"/>
</dbReference>
<dbReference type="NCBIfam" id="TIGR02191">
    <property type="entry name" value="RNaseIII"/>
    <property type="match status" value="1"/>
</dbReference>
<dbReference type="CDD" id="cd00593">
    <property type="entry name" value="RIBOc"/>
    <property type="match status" value="1"/>
</dbReference>
<dbReference type="Gene3D" id="3.30.160.20">
    <property type="match status" value="1"/>
</dbReference>
<dbReference type="InterPro" id="IPR000999">
    <property type="entry name" value="RNase_III_dom"/>
</dbReference>
<keyword evidence="9" id="KW-0460">Magnesium</keyword>
<dbReference type="GO" id="GO:0019843">
    <property type="term" value="F:rRNA binding"/>
    <property type="evidence" value="ECO:0007669"/>
    <property type="project" value="UniProtKB-KW"/>
</dbReference>
<evidence type="ECO:0000256" key="3">
    <source>
        <dbReference type="ARBA" id="ARBA00022552"/>
    </source>
</evidence>
<feature type="domain" description="RNase III" evidence="12">
    <location>
        <begin position="22"/>
        <end position="169"/>
    </location>
</feature>
<dbReference type="GO" id="GO:0005737">
    <property type="term" value="C:cytoplasm"/>
    <property type="evidence" value="ECO:0007669"/>
    <property type="project" value="UniProtKB-SubCell"/>
</dbReference>
<feature type="binding site" evidence="9">
    <location>
        <position position="82"/>
    </location>
    <ligand>
        <name>Mg(2+)</name>
        <dbReference type="ChEBI" id="CHEBI:18420"/>
    </ligand>
</feature>
<keyword evidence="3 9" id="KW-0698">rRNA processing</keyword>
<dbReference type="CDD" id="cd10845">
    <property type="entry name" value="DSRM_RNAse_III_family"/>
    <property type="match status" value="1"/>
</dbReference>
<dbReference type="GO" id="GO:0046872">
    <property type="term" value="F:metal ion binding"/>
    <property type="evidence" value="ECO:0007669"/>
    <property type="project" value="UniProtKB-KW"/>
</dbReference>
<proteinExistence type="inferred from homology"/>
<dbReference type="Pfam" id="PF14622">
    <property type="entry name" value="Ribonucleas_3_3"/>
    <property type="match status" value="1"/>
</dbReference>
<dbReference type="Gene3D" id="1.10.1520.10">
    <property type="entry name" value="Ribonuclease III domain"/>
    <property type="match status" value="1"/>
</dbReference>
<keyword evidence="5 9" id="KW-0540">Nuclease</keyword>
<dbReference type="PROSITE" id="PS00517">
    <property type="entry name" value="RNASE_3_1"/>
    <property type="match status" value="1"/>
</dbReference>
<dbReference type="InterPro" id="IPR011907">
    <property type="entry name" value="RNase_III"/>
</dbReference>
<dbReference type="EC" id="3.1.26.3" evidence="9"/>
<dbReference type="PROSITE" id="PS50137">
    <property type="entry name" value="DS_RBD"/>
    <property type="match status" value="1"/>
</dbReference>
<evidence type="ECO:0000256" key="5">
    <source>
        <dbReference type="ARBA" id="ARBA00022722"/>
    </source>
</evidence>
<dbReference type="PANTHER" id="PTHR11207:SF0">
    <property type="entry name" value="RIBONUCLEASE 3"/>
    <property type="match status" value="1"/>
</dbReference>
<comment type="catalytic activity">
    <reaction evidence="1 9">
        <text>Endonucleolytic cleavage to 5'-phosphomonoester.</text>
        <dbReference type="EC" id="3.1.26.3"/>
    </reaction>
</comment>
<feature type="active site" evidence="9">
    <location>
        <position position="86"/>
    </location>
</feature>
<evidence type="ECO:0000256" key="1">
    <source>
        <dbReference type="ARBA" id="ARBA00000109"/>
    </source>
</evidence>
<dbReference type="OrthoDB" id="9805026at2"/>
<dbReference type="PANTHER" id="PTHR11207">
    <property type="entry name" value="RIBONUCLEASE III"/>
    <property type="match status" value="1"/>
</dbReference>
<dbReference type="GO" id="GO:0008033">
    <property type="term" value="P:tRNA processing"/>
    <property type="evidence" value="ECO:0007669"/>
    <property type="project" value="UniProtKB-KW"/>
</dbReference>
<keyword evidence="14" id="KW-1185">Reference proteome</keyword>
<evidence type="ECO:0000256" key="4">
    <source>
        <dbReference type="ARBA" id="ARBA00022664"/>
    </source>
</evidence>
<dbReference type="Proteomes" id="UP000236728">
    <property type="component" value="Unassembled WGS sequence"/>
</dbReference>
<comment type="function">
    <text evidence="9">Digests double-stranded RNA. Involved in the processing of primary rRNA transcript to yield the immediate precursors to the large and small rRNAs (23S and 16S). Processes some mRNAs, and tRNAs when they are encoded in the rRNA operon. Processes pre-crRNA and tracrRNA of type II CRISPR loci if present in the organism.</text>
</comment>
<feature type="binding site" evidence="9">
    <location>
        <position position="155"/>
    </location>
    <ligand>
        <name>Mg(2+)</name>
        <dbReference type="ChEBI" id="CHEBI:18420"/>
    </ligand>
</feature>
<comment type="subcellular location">
    <subcellularLocation>
        <location evidence="9">Cytoplasm</location>
    </subcellularLocation>
</comment>
<dbReference type="GO" id="GO:0006397">
    <property type="term" value="P:mRNA processing"/>
    <property type="evidence" value="ECO:0007669"/>
    <property type="project" value="UniProtKB-UniRule"/>
</dbReference>
<keyword evidence="9" id="KW-0963">Cytoplasm</keyword>
<dbReference type="SMART" id="SM00535">
    <property type="entry name" value="RIBOc"/>
    <property type="match status" value="1"/>
</dbReference>
<dbReference type="SUPFAM" id="SSF69065">
    <property type="entry name" value="RNase III domain-like"/>
    <property type="match status" value="1"/>
</dbReference>
<keyword evidence="9" id="KW-0479">Metal-binding</keyword>
<evidence type="ECO:0000256" key="8">
    <source>
        <dbReference type="ARBA" id="ARBA00022884"/>
    </source>
</evidence>
<dbReference type="HAMAP" id="MF_00104">
    <property type="entry name" value="RNase_III"/>
    <property type="match status" value="1"/>
</dbReference>
<sequence length="298" mass="32587">MSTRKRKAEPEPTPTDTPPSRWAELEDRLEYRFRRPELIELALTHRSFPYEGGQTAATLAIQQTNGWREPRNVPGTDNEQLEFLGDAVLGLMVTEALFSEFQQCGEGDLTRLRASLVSRKRMAEMGEQLDLGKHLLLGRSAELNGIRKKPTVLANAAEAIIAAMYLDASAPGGEHAATAGFGPVRRIVERYLLGPERENLHRELEASGEGRALRDHKTLLQERVQAAGSGKLKYVDIGESGPAHQKRFAVEAHLETDDGVRILASAEGPSKKEAQQRAAALALEELGPAEVAATRGVA</sequence>
<keyword evidence="7 9" id="KW-0378">Hydrolase</keyword>
<comment type="cofactor">
    <cofactor evidence="9">
        <name>Mg(2+)</name>
        <dbReference type="ChEBI" id="CHEBI:18420"/>
    </cofactor>
</comment>
<keyword evidence="6 9" id="KW-0255">Endonuclease</keyword>
<evidence type="ECO:0000256" key="9">
    <source>
        <dbReference type="HAMAP-Rule" id="MF_00104"/>
    </source>
</evidence>
<keyword evidence="8 9" id="KW-0694">RNA-binding</keyword>
<dbReference type="RefSeq" id="WP_103934786.1">
    <property type="nucleotide sequence ID" value="NZ_FNVA01000007.1"/>
</dbReference>
<organism evidence="13 14">
    <name type="scientific">Bryocella elongata</name>
    <dbReference type="NCBI Taxonomy" id="863522"/>
    <lineage>
        <taxon>Bacteria</taxon>
        <taxon>Pseudomonadati</taxon>
        <taxon>Acidobacteriota</taxon>
        <taxon>Terriglobia</taxon>
        <taxon>Terriglobales</taxon>
        <taxon>Acidobacteriaceae</taxon>
        <taxon>Bryocella</taxon>
    </lineage>
</organism>
<dbReference type="GO" id="GO:0006364">
    <property type="term" value="P:rRNA processing"/>
    <property type="evidence" value="ECO:0007669"/>
    <property type="project" value="UniProtKB-UniRule"/>
</dbReference>
<keyword evidence="9" id="KW-0699">rRNA-binding</keyword>
<dbReference type="FunFam" id="1.10.1520.10:FF:000001">
    <property type="entry name" value="Ribonuclease 3"/>
    <property type="match status" value="1"/>
</dbReference>
<comment type="subunit">
    <text evidence="9">Homodimer.</text>
</comment>
<feature type="active site" evidence="9">
    <location>
        <position position="158"/>
    </location>
</feature>
<dbReference type="EMBL" id="FNVA01000007">
    <property type="protein sequence ID" value="SEG63216.1"/>
    <property type="molecule type" value="Genomic_DNA"/>
</dbReference>